<evidence type="ECO:0000259" key="1">
    <source>
        <dbReference type="Pfam" id="PF13372"/>
    </source>
</evidence>
<dbReference type="Proteomes" id="UP000613768">
    <property type="component" value="Unassembled WGS sequence"/>
</dbReference>
<name>A0AAW3ZTL4_9GAMM</name>
<protein>
    <submittedName>
        <fullName evidence="2">Alginate export family protein</fullName>
    </submittedName>
</protein>
<dbReference type="Pfam" id="PF13372">
    <property type="entry name" value="Alginate_exp"/>
    <property type="match status" value="1"/>
</dbReference>
<dbReference type="InterPro" id="IPR025388">
    <property type="entry name" value="Alginate_export_dom"/>
</dbReference>
<keyword evidence="3" id="KW-1185">Reference proteome</keyword>
<organism evidence="2 3">
    <name type="scientific">Pseudomarimonas arenosa</name>
    <dbReference type="NCBI Taxonomy" id="2774145"/>
    <lineage>
        <taxon>Bacteria</taxon>
        <taxon>Pseudomonadati</taxon>
        <taxon>Pseudomonadota</taxon>
        <taxon>Gammaproteobacteria</taxon>
        <taxon>Lysobacterales</taxon>
        <taxon>Lysobacteraceae</taxon>
        <taxon>Pseudomarimonas</taxon>
    </lineage>
</organism>
<gene>
    <name evidence="2" type="ORF">IFO71_17065</name>
</gene>
<evidence type="ECO:0000313" key="2">
    <source>
        <dbReference type="EMBL" id="MBD8527456.1"/>
    </source>
</evidence>
<comment type="caution">
    <text evidence="2">The sequence shown here is derived from an EMBL/GenBank/DDBJ whole genome shotgun (WGS) entry which is preliminary data.</text>
</comment>
<dbReference type="AlphaFoldDB" id="A0AAW3ZTL4"/>
<sequence length="375" mass="41649">MAEGPASAATFEARLRFEQVDDDGFVDQAEATTLRVRAGYKYVFSPSWSAYAELEATAHLGDEDFNSTDNGRTAYPTVVDPDSTEINQARIDYTHSASTRVTFGRQRLAYGNHRFIGNVGWRQNEQTFDALDAQISPAQGFTLRYSYLDRVQRIFGEGHQNPNQARWNLDTHVIDASYKLGPGTLSGYAHLYDNQTLPLTSHKNFGVRYAAQSAADATVGWQASVEATRQRPYAEGADINRADYFAVEGGVKLVGNTFSAGIEQLGGDGRYGFQTPLATLHAFNGWADRFLTTPVNGLDDRYIGWKRGFGDFNAQLVYHDYQADRGGADYGSEWGAALGWAFAPKWNALFKYSNYDSDGFGADVDKLWLSVEFKL</sequence>
<accession>A0AAW3ZTL4</accession>
<dbReference type="Gene3D" id="2.40.160.10">
    <property type="entry name" value="Porin"/>
    <property type="match status" value="1"/>
</dbReference>
<proteinExistence type="predicted"/>
<dbReference type="InterPro" id="IPR023614">
    <property type="entry name" value="Porin_dom_sf"/>
</dbReference>
<evidence type="ECO:0000313" key="3">
    <source>
        <dbReference type="Proteomes" id="UP000613768"/>
    </source>
</evidence>
<feature type="domain" description="Alginate export" evidence="1">
    <location>
        <begin position="13"/>
        <end position="253"/>
    </location>
</feature>
<dbReference type="EMBL" id="JACYTR010000052">
    <property type="protein sequence ID" value="MBD8527456.1"/>
    <property type="molecule type" value="Genomic_DNA"/>
</dbReference>
<reference evidence="2 3" key="1">
    <citation type="submission" date="2020-09" db="EMBL/GenBank/DDBJ databases">
        <title>Pseudoxanthomonas sp. CAU 1598 isolated from sand of Yaerae Beach.</title>
        <authorList>
            <person name="Kim W."/>
        </authorList>
    </citation>
    <scope>NUCLEOTIDE SEQUENCE [LARGE SCALE GENOMIC DNA]</scope>
    <source>
        <strain evidence="2 3">CAU 1598</strain>
    </source>
</reference>